<sequence>VPVATYTLSDGSSSDTSTLSIDVTAVDDAFSDADEVLSTAEDTTLNGNVLTGTSSVDGAVSVTEFSVAGDPATYNAGDTATIAGVGTLQINANGTFSFVPAA</sequence>
<dbReference type="STRING" id="45076.Lwor_1585"/>
<dbReference type="RefSeq" id="WP_162262297.1">
    <property type="nucleotide sequence ID" value="NZ_LNZC01000013.1"/>
</dbReference>
<dbReference type="InterPro" id="IPR040853">
    <property type="entry name" value="RapA2_cadherin-like"/>
</dbReference>
<feature type="domain" description="RapA2 cadherin-like" evidence="1">
    <location>
        <begin position="18"/>
        <end position="98"/>
    </location>
</feature>
<gene>
    <name evidence="2" type="ORF">Lwor_1585</name>
</gene>
<evidence type="ECO:0000313" key="2">
    <source>
        <dbReference type="EMBL" id="KTD79451.1"/>
    </source>
</evidence>
<accession>A0A0W1ADP5</accession>
<organism evidence="2 3">
    <name type="scientific">Legionella worsleiensis</name>
    <dbReference type="NCBI Taxonomy" id="45076"/>
    <lineage>
        <taxon>Bacteria</taxon>
        <taxon>Pseudomonadati</taxon>
        <taxon>Pseudomonadota</taxon>
        <taxon>Gammaproteobacteria</taxon>
        <taxon>Legionellales</taxon>
        <taxon>Legionellaceae</taxon>
        <taxon>Legionella</taxon>
    </lineage>
</organism>
<dbReference type="Gene3D" id="2.60.40.1200">
    <property type="match status" value="1"/>
</dbReference>
<feature type="non-terminal residue" evidence="2">
    <location>
        <position position="102"/>
    </location>
</feature>
<dbReference type="Pfam" id="PF17803">
    <property type="entry name" value="Cadherin_4"/>
    <property type="match status" value="1"/>
</dbReference>
<evidence type="ECO:0000259" key="1">
    <source>
        <dbReference type="Pfam" id="PF17803"/>
    </source>
</evidence>
<dbReference type="AlphaFoldDB" id="A0A0W1ADP5"/>
<reference evidence="2 3" key="1">
    <citation type="submission" date="2015-11" db="EMBL/GenBank/DDBJ databases">
        <title>Genomic analysis of 38 Legionella species identifies large and diverse effector repertoires.</title>
        <authorList>
            <person name="Burstein D."/>
            <person name="Amaro F."/>
            <person name="Zusman T."/>
            <person name="Lifshitz Z."/>
            <person name="Cohen O."/>
            <person name="Gilbert J.A."/>
            <person name="Pupko T."/>
            <person name="Shuman H.A."/>
            <person name="Segal G."/>
        </authorList>
    </citation>
    <scope>NUCLEOTIDE SEQUENCE [LARGE SCALE GENOMIC DNA]</scope>
    <source>
        <strain evidence="2 3">ATCC 49508</strain>
    </source>
</reference>
<protein>
    <recommendedName>
        <fullName evidence="1">RapA2 cadherin-like domain-containing protein</fullName>
    </recommendedName>
</protein>
<dbReference type="EMBL" id="LNZC01000013">
    <property type="protein sequence ID" value="KTD79451.1"/>
    <property type="molecule type" value="Genomic_DNA"/>
</dbReference>
<name>A0A0W1ADP5_9GAMM</name>
<keyword evidence="3" id="KW-1185">Reference proteome</keyword>
<proteinExistence type="predicted"/>
<dbReference type="Proteomes" id="UP000054662">
    <property type="component" value="Unassembled WGS sequence"/>
</dbReference>
<feature type="non-terminal residue" evidence="2">
    <location>
        <position position="1"/>
    </location>
</feature>
<comment type="caution">
    <text evidence="2">The sequence shown here is derived from an EMBL/GenBank/DDBJ whole genome shotgun (WGS) entry which is preliminary data.</text>
</comment>
<evidence type="ECO:0000313" key="3">
    <source>
        <dbReference type="Proteomes" id="UP000054662"/>
    </source>
</evidence>